<organism evidence="2 3">
    <name type="scientific">Sphaeroforma arctica JP610</name>
    <dbReference type="NCBI Taxonomy" id="667725"/>
    <lineage>
        <taxon>Eukaryota</taxon>
        <taxon>Ichthyosporea</taxon>
        <taxon>Ichthyophonida</taxon>
        <taxon>Sphaeroforma</taxon>
    </lineage>
</organism>
<feature type="transmembrane region" description="Helical" evidence="1">
    <location>
        <begin position="43"/>
        <end position="64"/>
    </location>
</feature>
<feature type="transmembrane region" description="Helical" evidence="1">
    <location>
        <begin position="71"/>
        <end position="93"/>
    </location>
</feature>
<keyword evidence="3" id="KW-1185">Reference proteome</keyword>
<feature type="transmembrane region" description="Helical" evidence="1">
    <location>
        <begin position="125"/>
        <end position="149"/>
    </location>
</feature>
<dbReference type="GeneID" id="25916602"/>
<keyword evidence="1" id="KW-0472">Membrane</keyword>
<evidence type="ECO:0000256" key="1">
    <source>
        <dbReference type="SAM" id="Phobius"/>
    </source>
</evidence>
<feature type="transmembrane region" description="Helical" evidence="1">
    <location>
        <begin position="99"/>
        <end position="118"/>
    </location>
</feature>
<dbReference type="EMBL" id="KQ248936">
    <property type="protein sequence ID" value="KNC71367.1"/>
    <property type="molecule type" value="Genomic_DNA"/>
</dbReference>
<protein>
    <submittedName>
        <fullName evidence="2">Uncharacterized protein</fullName>
    </submittedName>
</protein>
<evidence type="ECO:0000313" key="2">
    <source>
        <dbReference type="EMBL" id="KNC71367.1"/>
    </source>
</evidence>
<dbReference type="Proteomes" id="UP000054560">
    <property type="component" value="Unassembled WGS sequence"/>
</dbReference>
<sequence>MFMLATLSPAFIGVMSFWAISYTAHFFAPDWLTYSEDQDVDYYTFGFLGLYLGLYTLMVAVHYFRKWVGPIYNLWTAMGVCIMINILLAVSVSIMLQDIVTIVIIVMGMGMPILLAALHDWSVLFLVLINLLPYLLMIPTFVGGFSAYASARIWDLSWGNRPTEAK</sequence>
<reference evidence="2 3" key="1">
    <citation type="submission" date="2011-02" db="EMBL/GenBank/DDBJ databases">
        <title>The Genome Sequence of Sphaeroforma arctica JP610.</title>
        <authorList>
            <consortium name="The Broad Institute Genome Sequencing Platform"/>
            <person name="Russ C."/>
            <person name="Cuomo C."/>
            <person name="Young S.K."/>
            <person name="Zeng Q."/>
            <person name="Gargeya S."/>
            <person name="Alvarado L."/>
            <person name="Berlin A."/>
            <person name="Chapman S.B."/>
            <person name="Chen Z."/>
            <person name="Freedman E."/>
            <person name="Gellesch M."/>
            <person name="Goldberg J."/>
            <person name="Griggs A."/>
            <person name="Gujja S."/>
            <person name="Heilman E."/>
            <person name="Heiman D."/>
            <person name="Howarth C."/>
            <person name="Mehta T."/>
            <person name="Neiman D."/>
            <person name="Pearson M."/>
            <person name="Roberts A."/>
            <person name="Saif S."/>
            <person name="Shea T."/>
            <person name="Shenoy N."/>
            <person name="Sisk P."/>
            <person name="Stolte C."/>
            <person name="Sykes S."/>
            <person name="White J."/>
            <person name="Yandava C."/>
            <person name="Burger G."/>
            <person name="Gray M.W."/>
            <person name="Holland P.W.H."/>
            <person name="King N."/>
            <person name="Lang F.B.F."/>
            <person name="Roger A.J."/>
            <person name="Ruiz-Trillo I."/>
            <person name="Haas B."/>
            <person name="Nusbaum C."/>
            <person name="Birren B."/>
        </authorList>
    </citation>
    <scope>NUCLEOTIDE SEQUENCE [LARGE SCALE GENOMIC DNA]</scope>
    <source>
        <strain evidence="2 3">JP610</strain>
    </source>
</reference>
<keyword evidence="1" id="KW-0812">Transmembrane</keyword>
<name>A0A0L0F3V1_9EUKA</name>
<proteinExistence type="predicted"/>
<evidence type="ECO:0000313" key="3">
    <source>
        <dbReference type="Proteomes" id="UP000054560"/>
    </source>
</evidence>
<accession>A0A0L0F3V1</accession>
<gene>
    <name evidence="2" type="ORF">SARC_16098</name>
</gene>
<dbReference type="AlphaFoldDB" id="A0A0L0F3V1"/>
<feature type="non-terminal residue" evidence="2">
    <location>
        <position position="166"/>
    </location>
</feature>
<keyword evidence="1" id="KW-1133">Transmembrane helix</keyword>
<dbReference type="RefSeq" id="XP_014145269.1">
    <property type="nucleotide sequence ID" value="XM_014289794.1"/>
</dbReference>